<evidence type="ECO:0000256" key="5">
    <source>
        <dbReference type="ARBA" id="ARBA00022989"/>
    </source>
</evidence>
<dbReference type="PANTHER" id="PTHR33778:SF1">
    <property type="entry name" value="MAGNESIUM TRANSPORTER YHID-RELATED"/>
    <property type="match status" value="1"/>
</dbReference>
<keyword evidence="6 7" id="KW-0472">Membrane</keyword>
<protein>
    <submittedName>
        <fullName evidence="9">Putative Mg2+ transporter-C (MgtC) family protein</fullName>
    </submittedName>
</protein>
<comment type="similarity">
    <text evidence="2">Belongs to the MgtC/SapB family.</text>
</comment>
<feature type="transmembrane region" description="Helical" evidence="7">
    <location>
        <begin position="125"/>
        <end position="145"/>
    </location>
</feature>
<name>A0A1G5DYP0_9BACT</name>
<dbReference type="Pfam" id="PF02308">
    <property type="entry name" value="MgtC"/>
    <property type="match status" value="1"/>
</dbReference>
<feature type="domain" description="MgtC/SapB/SrpB/YhiD N-terminal" evidence="8">
    <location>
        <begin position="16"/>
        <end position="147"/>
    </location>
</feature>
<keyword evidence="3" id="KW-1003">Cell membrane</keyword>
<feature type="transmembrane region" description="Helical" evidence="7">
    <location>
        <begin position="12"/>
        <end position="28"/>
    </location>
</feature>
<keyword evidence="10" id="KW-1185">Reference proteome</keyword>
<sequence>MLDMWNESLPYIIRILTAAALGGLLGLERDIHGREAGLRTHLLVCAGSAVFMTLSTAVSTFGVLKPEAFQGVTDPGRIAAQIVTGIGFLGAGAIIKDGLSVRGLTTAACLWITCAIGMAAGAGLYILSLATTAIALFSLSVLNYVEKFYKKDVYRNLTLSLPEGEKPERAVEVMKANGLRVISTELMKDYDTGVTRLTLGLQLSSRGNVDKRSFAIIDALEASPISLNSIKWYKI</sequence>
<evidence type="ECO:0000313" key="10">
    <source>
        <dbReference type="Proteomes" id="UP000198870"/>
    </source>
</evidence>
<dbReference type="InterPro" id="IPR049177">
    <property type="entry name" value="MgtC_SapB_SrpB_YhiD_N"/>
</dbReference>
<dbReference type="GO" id="GO:0005886">
    <property type="term" value="C:plasma membrane"/>
    <property type="evidence" value="ECO:0007669"/>
    <property type="project" value="UniProtKB-SubCell"/>
</dbReference>
<dbReference type="Proteomes" id="UP000198870">
    <property type="component" value="Unassembled WGS sequence"/>
</dbReference>
<proteinExistence type="inferred from homology"/>
<evidence type="ECO:0000256" key="4">
    <source>
        <dbReference type="ARBA" id="ARBA00022692"/>
    </source>
</evidence>
<feature type="transmembrane region" description="Helical" evidence="7">
    <location>
        <begin position="101"/>
        <end position="119"/>
    </location>
</feature>
<feature type="transmembrane region" description="Helical" evidence="7">
    <location>
        <begin position="76"/>
        <end position="94"/>
    </location>
</feature>
<keyword evidence="4 7" id="KW-0812">Transmembrane</keyword>
<keyword evidence="5 7" id="KW-1133">Transmembrane helix</keyword>
<dbReference type="InterPro" id="IPR003416">
    <property type="entry name" value="MgtC/SapB/SrpB/YhiD_fam"/>
</dbReference>
<evidence type="ECO:0000313" key="9">
    <source>
        <dbReference type="EMBL" id="SCY19869.1"/>
    </source>
</evidence>
<reference evidence="9 10" key="1">
    <citation type="submission" date="2016-10" db="EMBL/GenBank/DDBJ databases">
        <authorList>
            <person name="de Groot N.N."/>
        </authorList>
    </citation>
    <scope>NUCLEOTIDE SEQUENCE [LARGE SCALE GENOMIC DNA]</scope>
    <source>
        <strain evidence="9 10">AA1</strain>
    </source>
</reference>
<evidence type="ECO:0000256" key="3">
    <source>
        <dbReference type="ARBA" id="ARBA00022475"/>
    </source>
</evidence>
<organism evidence="9 10">
    <name type="scientific">Desulfoluna spongiiphila</name>
    <dbReference type="NCBI Taxonomy" id="419481"/>
    <lineage>
        <taxon>Bacteria</taxon>
        <taxon>Pseudomonadati</taxon>
        <taxon>Thermodesulfobacteriota</taxon>
        <taxon>Desulfobacteria</taxon>
        <taxon>Desulfobacterales</taxon>
        <taxon>Desulfolunaceae</taxon>
        <taxon>Desulfoluna</taxon>
    </lineage>
</organism>
<comment type="subcellular location">
    <subcellularLocation>
        <location evidence="1">Cell membrane</location>
        <topology evidence="1">Multi-pass membrane protein</topology>
    </subcellularLocation>
</comment>
<dbReference type="EMBL" id="FMUX01000005">
    <property type="protein sequence ID" value="SCY19869.1"/>
    <property type="molecule type" value="Genomic_DNA"/>
</dbReference>
<evidence type="ECO:0000256" key="2">
    <source>
        <dbReference type="ARBA" id="ARBA00009298"/>
    </source>
</evidence>
<accession>A0A1G5DYP0</accession>
<evidence type="ECO:0000256" key="6">
    <source>
        <dbReference type="ARBA" id="ARBA00023136"/>
    </source>
</evidence>
<dbReference type="AlphaFoldDB" id="A0A1G5DYP0"/>
<feature type="transmembrane region" description="Helical" evidence="7">
    <location>
        <begin position="40"/>
        <end position="64"/>
    </location>
</feature>
<evidence type="ECO:0000256" key="7">
    <source>
        <dbReference type="SAM" id="Phobius"/>
    </source>
</evidence>
<dbReference type="PRINTS" id="PR01837">
    <property type="entry name" value="MGTCSAPBPROT"/>
</dbReference>
<evidence type="ECO:0000256" key="1">
    <source>
        <dbReference type="ARBA" id="ARBA00004651"/>
    </source>
</evidence>
<evidence type="ECO:0000259" key="8">
    <source>
        <dbReference type="Pfam" id="PF02308"/>
    </source>
</evidence>
<gene>
    <name evidence="9" type="ORF">SAMN05216233_10572</name>
</gene>
<dbReference type="PANTHER" id="PTHR33778">
    <property type="entry name" value="PROTEIN MGTC"/>
    <property type="match status" value="1"/>
</dbReference>
<dbReference type="STRING" id="419481.SAMN05216233_10572"/>
<dbReference type="RefSeq" id="WP_175469595.1">
    <property type="nucleotide sequence ID" value="NZ_FMUX01000005.1"/>
</dbReference>